<gene>
    <name evidence="1" type="ORF">Q7C36_005424</name>
</gene>
<proteinExistence type="predicted"/>
<dbReference type="AlphaFoldDB" id="A0AA88NDS8"/>
<dbReference type="Proteomes" id="UP001187315">
    <property type="component" value="Unassembled WGS sequence"/>
</dbReference>
<keyword evidence="2" id="KW-1185">Reference proteome</keyword>
<evidence type="ECO:0000313" key="2">
    <source>
        <dbReference type="Proteomes" id="UP001187315"/>
    </source>
</evidence>
<sequence>MGGEGGSTEAGDLWRLLLYGSPNLISTLHSRLRAHFNMCMISSAFQRTGSKGTTSTWSPAKRRGLNIPQGHAQKHTSQNCDPSVECTFHQGEYLHIFWSVHTELPYYVIVFIQSSSGDETPTANS</sequence>
<name>A0AA88NDS8_TACVA</name>
<protein>
    <submittedName>
        <fullName evidence="1">Uncharacterized protein</fullName>
    </submittedName>
</protein>
<dbReference type="EMBL" id="JAVHJS010000005">
    <property type="protein sequence ID" value="KAK2857505.1"/>
    <property type="molecule type" value="Genomic_DNA"/>
</dbReference>
<evidence type="ECO:0000313" key="1">
    <source>
        <dbReference type="EMBL" id="KAK2857505.1"/>
    </source>
</evidence>
<organism evidence="1 2">
    <name type="scientific">Tachysurus vachellii</name>
    <name type="common">Darkbarbel catfish</name>
    <name type="synonym">Pelteobagrus vachellii</name>
    <dbReference type="NCBI Taxonomy" id="175792"/>
    <lineage>
        <taxon>Eukaryota</taxon>
        <taxon>Metazoa</taxon>
        <taxon>Chordata</taxon>
        <taxon>Craniata</taxon>
        <taxon>Vertebrata</taxon>
        <taxon>Euteleostomi</taxon>
        <taxon>Actinopterygii</taxon>
        <taxon>Neopterygii</taxon>
        <taxon>Teleostei</taxon>
        <taxon>Ostariophysi</taxon>
        <taxon>Siluriformes</taxon>
        <taxon>Bagridae</taxon>
        <taxon>Tachysurus</taxon>
    </lineage>
</organism>
<accession>A0AA88NDS8</accession>
<comment type="caution">
    <text evidence="1">The sequence shown here is derived from an EMBL/GenBank/DDBJ whole genome shotgun (WGS) entry which is preliminary data.</text>
</comment>
<reference evidence="1" key="1">
    <citation type="submission" date="2023-08" db="EMBL/GenBank/DDBJ databases">
        <title>Pelteobagrus vachellii genome.</title>
        <authorList>
            <person name="Liu H."/>
        </authorList>
    </citation>
    <scope>NUCLEOTIDE SEQUENCE</scope>
    <source>
        <strain evidence="1">PRFRI_2022a</strain>
        <tissue evidence="1">Muscle</tissue>
    </source>
</reference>